<keyword evidence="1" id="KW-1133">Transmembrane helix</keyword>
<dbReference type="EMBL" id="JAESVA010000005">
    <property type="protein sequence ID" value="MCB8881690.1"/>
    <property type="molecule type" value="Genomic_DNA"/>
</dbReference>
<organism evidence="2 3">
    <name type="scientific">Acidisoma cellulosilyticum</name>
    <dbReference type="NCBI Taxonomy" id="2802395"/>
    <lineage>
        <taxon>Bacteria</taxon>
        <taxon>Pseudomonadati</taxon>
        <taxon>Pseudomonadota</taxon>
        <taxon>Alphaproteobacteria</taxon>
        <taxon>Acetobacterales</taxon>
        <taxon>Acidocellaceae</taxon>
        <taxon>Acidisoma</taxon>
    </lineage>
</organism>
<keyword evidence="3" id="KW-1185">Reference proteome</keyword>
<evidence type="ECO:0000313" key="3">
    <source>
        <dbReference type="Proteomes" id="UP000721844"/>
    </source>
</evidence>
<gene>
    <name evidence="2" type="ORF">ACELLULO517_15690</name>
</gene>
<dbReference type="Proteomes" id="UP000721844">
    <property type="component" value="Unassembled WGS sequence"/>
</dbReference>
<protein>
    <submittedName>
        <fullName evidence="2">Uncharacterized protein</fullName>
    </submittedName>
</protein>
<name>A0A963Z451_9PROT</name>
<dbReference type="AlphaFoldDB" id="A0A963Z451"/>
<evidence type="ECO:0000313" key="2">
    <source>
        <dbReference type="EMBL" id="MCB8881690.1"/>
    </source>
</evidence>
<keyword evidence="1" id="KW-0472">Membrane</keyword>
<reference evidence="2 3" key="1">
    <citation type="journal article" date="2021" name="Microorganisms">
        <title>Acidisoma silvae sp. nov. and Acidisomacellulosilytica sp. nov., Two Acidophilic Bacteria Isolated from Decaying Wood, Hydrolyzing Cellulose and Producing Poly-3-hydroxybutyrate.</title>
        <authorList>
            <person name="Mieszkin S."/>
            <person name="Pouder E."/>
            <person name="Uroz S."/>
            <person name="Simon-Colin C."/>
            <person name="Alain K."/>
        </authorList>
    </citation>
    <scope>NUCLEOTIDE SEQUENCE [LARGE SCALE GENOMIC DNA]</scope>
    <source>
        <strain evidence="2 3">HW T5.17</strain>
    </source>
</reference>
<evidence type="ECO:0000256" key="1">
    <source>
        <dbReference type="SAM" id="Phobius"/>
    </source>
</evidence>
<keyword evidence="1" id="KW-0812">Transmembrane</keyword>
<dbReference type="RefSeq" id="WP_227308355.1">
    <property type="nucleotide sequence ID" value="NZ_JAESVA010000005.1"/>
</dbReference>
<sequence length="111" mass="11871">MSYADNVSHQMHSTINVGVAGIGLALLAAGRESVERSHIRAAAASTGAREDVLRRTLSDMRTELSHARVALSDVQTERDFLRSQLALVRGQLASAQVDLGLMQEIAAEMAA</sequence>
<feature type="transmembrane region" description="Helical" evidence="1">
    <location>
        <begin position="12"/>
        <end position="30"/>
    </location>
</feature>
<proteinExistence type="predicted"/>
<accession>A0A963Z451</accession>
<comment type="caution">
    <text evidence="2">The sequence shown here is derived from an EMBL/GenBank/DDBJ whole genome shotgun (WGS) entry which is preliminary data.</text>
</comment>